<feature type="domain" description="Katanin p80 subunit C-terminal" evidence="4">
    <location>
        <begin position="142"/>
        <end position="298"/>
    </location>
</feature>
<dbReference type="InterPro" id="IPR042404">
    <property type="entry name" value="KATNBL1"/>
</dbReference>
<keyword evidence="6" id="KW-1185">Reference proteome</keyword>
<dbReference type="InParanoid" id="A0A7M7PTL8"/>
<dbReference type="OMA" id="KYVWVSK"/>
<dbReference type="PANTHER" id="PTHR14682:SF1">
    <property type="entry name" value="KATNB1-LIKE PROTEIN 1"/>
    <property type="match status" value="1"/>
</dbReference>
<dbReference type="Pfam" id="PF13925">
    <property type="entry name" value="Katanin_con80"/>
    <property type="match status" value="1"/>
</dbReference>
<dbReference type="InterPro" id="IPR028021">
    <property type="entry name" value="Katanin_C-terminal"/>
</dbReference>
<evidence type="ECO:0000313" key="5">
    <source>
        <dbReference type="EnsemblMetazoa" id="XP_030854903"/>
    </source>
</evidence>
<dbReference type="EnsemblMetazoa" id="XM_030999043">
    <property type="protein sequence ID" value="XP_030854903"/>
    <property type="gene ID" value="LOC752578"/>
</dbReference>
<dbReference type="Proteomes" id="UP000007110">
    <property type="component" value="Unassembled WGS sequence"/>
</dbReference>
<evidence type="ECO:0000256" key="1">
    <source>
        <dbReference type="ARBA" id="ARBA00004245"/>
    </source>
</evidence>
<dbReference type="GO" id="GO:0005856">
    <property type="term" value="C:cytoskeleton"/>
    <property type="evidence" value="ECO:0007669"/>
    <property type="project" value="UniProtKB-SubCell"/>
</dbReference>
<reference evidence="5" key="2">
    <citation type="submission" date="2021-01" db="UniProtKB">
        <authorList>
            <consortium name="EnsemblMetazoa"/>
        </authorList>
    </citation>
    <scope>IDENTIFICATION</scope>
</reference>
<accession>A0A7M7PTL8</accession>
<sequence length="303" mass="34397">MASRARGLNEDGGFVKWDWNKNKYIWVSKDEINKPSKPGHSKYAWKDGNKVAARRPSFKVPVKKACRQPLQVANKHGKMKTPSPKKPSRRPVHHKADFIVPGYDHGYDDGYDEVDEKENYPRNEKYNAREGKIPPPPELHSGHTTILSVMSNRLIHVNAALTFWRQGPNEYISYVIRTEDDAATVDTLPALVNCFKNKTPVSKQLSLGACFELLPTLKKLLSSKFEDYVKTSLDTLRTMLRFWWNDLIAHRNQSFSGDLQQSRSVAGIYMSAIAMTDIITKLCKRKDGIAKKAEIVGTLLAQL</sequence>
<dbReference type="PANTHER" id="PTHR14682">
    <property type="entry name" value="KATNB1-LIKE PROTEIN 1"/>
    <property type="match status" value="1"/>
</dbReference>
<dbReference type="GO" id="GO:0008017">
    <property type="term" value="F:microtubule binding"/>
    <property type="evidence" value="ECO:0007669"/>
    <property type="project" value="InterPro"/>
</dbReference>
<evidence type="ECO:0000259" key="4">
    <source>
        <dbReference type="Pfam" id="PF13925"/>
    </source>
</evidence>
<dbReference type="GeneID" id="752578"/>
<comment type="subcellular location">
    <subcellularLocation>
        <location evidence="1">Cytoplasm</location>
        <location evidence="1">Cytoskeleton</location>
    </subcellularLocation>
</comment>
<dbReference type="AlphaFoldDB" id="A0A7M7PTL8"/>
<organism evidence="5 6">
    <name type="scientific">Strongylocentrotus purpuratus</name>
    <name type="common">Purple sea urchin</name>
    <dbReference type="NCBI Taxonomy" id="7668"/>
    <lineage>
        <taxon>Eukaryota</taxon>
        <taxon>Metazoa</taxon>
        <taxon>Echinodermata</taxon>
        <taxon>Eleutherozoa</taxon>
        <taxon>Echinozoa</taxon>
        <taxon>Echinoidea</taxon>
        <taxon>Euechinoidea</taxon>
        <taxon>Echinacea</taxon>
        <taxon>Camarodonta</taxon>
        <taxon>Echinidea</taxon>
        <taxon>Strongylocentrotidae</taxon>
        <taxon>Strongylocentrotus</taxon>
    </lineage>
</organism>
<dbReference type="RefSeq" id="XP_030854903.1">
    <property type="nucleotide sequence ID" value="XM_030999043.1"/>
</dbReference>
<keyword evidence="2" id="KW-0963">Cytoplasm</keyword>
<name>A0A7M7PTL8_STRPU</name>
<evidence type="ECO:0000256" key="2">
    <source>
        <dbReference type="ARBA" id="ARBA00022490"/>
    </source>
</evidence>
<dbReference type="OrthoDB" id="8754475at2759"/>
<dbReference type="GO" id="GO:0005730">
    <property type="term" value="C:nucleolus"/>
    <property type="evidence" value="ECO:0000318"/>
    <property type="project" value="GO_Central"/>
</dbReference>
<keyword evidence="3" id="KW-0206">Cytoskeleton</keyword>
<proteinExistence type="predicted"/>
<protein>
    <recommendedName>
        <fullName evidence="4">Katanin p80 subunit C-terminal domain-containing protein</fullName>
    </recommendedName>
</protein>
<reference evidence="6" key="1">
    <citation type="submission" date="2015-02" db="EMBL/GenBank/DDBJ databases">
        <title>Genome sequencing for Strongylocentrotus purpuratus.</title>
        <authorList>
            <person name="Murali S."/>
            <person name="Liu Y."/>
            <person name="Vee V."/>
            <person name="English A."/>
            <person name="Wang M."/>
            <person name="Skinner E."/>
            <person name="Han Y."/>
            <person name="Muzny D.M."/>
            <person name="Worley K.C."/>
            <person name="Gibbs R.A."/>
        </authorList>
    </citation>
    <scope>NUCLEOTIDE SEQUENCE</scope>
</reference>
<dbReference type="KEGG" id="spu:752578"/>
<evidence type="ECO:0000256" key="3">
    <source>
        <dbReference type="ARBA" id="ARBA00023212"/>
    </source>
</evidence>
<evidence type="ECO:0000313" key="6">
    <source>
        <dbReference type="Proteomes" id="UP000007110"/>
    </source>
</evidence>